<evidence type="ECO:0000256" key="1">
    <source>
        <dbReference type="SAM" id="MobiDB-lite"/>
    </source>
</evidence>
<dbReference type="Proteomes" id="UP000674318">
    <property type="component" value="Unassembled WGS sequence"/>
</dbReference>
<dbReference type="KEGG" id="phet:94289894"/>
<protein>
    <submittedName>
        <fullName evidence="3">Uncharacterized protein</fullName>
    </submittedName>
</protein>
<organism evidence="3 4">
    <name type="scientific">Porcisia hertigi</name>
    <dbReference type="NCBI Taxonomy" id="2761500"/>
    <lineage>
        <taxon>Eukaryota</taxon>
        <taxon>Discoba</taxon>
        <taxon>Euglenozoa</taxon>
        <taxon>Kinetoplastea</taxon>
        <taxon>Metakinetoplastina</taxon>
        <taxon>Trypanosomatida</taxon>
        <taxon>Trypanosomatidae</taxon>
        <taxon>Leishmaniinae</taxon>
        <taxon>Porcisia</taxon>
    </lineage>
</organism>
<comment type="caution">
    <text evidence="3">The sequence shown here is derived from an EMBL/GenBank/DDBJ whole genome shotgun (WGS) entry which is preliminary data.</text>
</comment>
<dbReference type="OrthoDB" id="265961at2759"/>
<keyword evidence="4" id="KW-1185">Reference proteome</keyword>
<reference evidence="3 4" key="1">
    <citation type="submission" date="2021-02" db="EMBL/GenBank/DDBJ databases">
        <title>Porcisia hertigi Genome sequencing and assembly.</title>
        <authorList>
            <person name="Almutairi H."/>
            <person name="Gatherer D."/>
        </authorList>
    </citation>
    <scope>NUCLEOTIDE SEQUENCE [LARGE SCALE GENOMIC DNA]</scope>
    <source>
        <strain evidence="3 4">C119</strain>
    </source>
</reference>
<evidence type="ECO:0000313" key="4">
    <source>
        <dbReference type="Proteomes" id="UP000674318"/>
    </source>
</evidence>
<feature type="region of interest" description="Disordered" evidence="1">
    <location>
        <begin position="164"/>
        <end position="212"/>
    </location>
</feature>
<dbReference type="EMBL" id="JAFJZO010000031">
    <property type="protein sequence ID" value="KAG5497555.1"/>
    <property type="molecule type" value="Genomic_DNA"/>
</dbReference>
<evidence type="ECO:0000256" key="2">
    <source>
        <dbReference type="SAM" id="Phobius"/>
    </source>
</evidence>
<name>A0A836L7E1_9TRYP</name>
<proteinExistence type="predicted"/>
<evidence type="ECO:0000313" key="3">
    <source>
        <dbReference type="EMBL" id="KAG5497555.1"/>
    </source>
</evidence>
<feature type="transmembrane region" description="Helical" evidence="2">
    <location>
        <begin position="472"/>
        <end position="492"/>
    </location>
</feature>
<feature type="transmembrane region" description="Helical" evidence="2">
    <location>
        <begin position="504"/>
        <end position="526"/>
    </location>
</feature>
<feature type="transmembrane region" description="Helical" evidence="2">
    <location>
        <begin position="431"/>
        <end position="451"/>
    </location>
</feature>
<sequence length="635" mass="71213">MRTREGADEQPISRVLSRSLRSIRYGNSLPSQSEREPVGAQEIGDIANTMESLEQITTNAEAPLKESIDDQVSRIIIHEDRPIENLPLMAAPELKLLGRCVSLCLKTPANGAEEDANYYYTGLVAMVTESAVTLAHVNRYTRADFKTYKSREHRLTKGKQSFVDLPGSCNEAHNPSQVPAQQALPPRRLRTEQRPTKRGEVDAAEDAGIDDIPDPAMPFEIEVAGSLAPASPLRIVAELGAGAPQNENQEKRASEVHELGKEEEVRNAGVPNRGRRCRLLTHCTESVGPIPYVTFLRKNIRDVEFGRDPRSDFYSLFQDPSKRIVDMQYLRMFVRRYLVHTSEGNNPRQVPLYAFLSVRCAWPNVDRELVNGMVPEELRTLLKADRAIAKENKRKRVLRMQREQNVLNYRAPAGIFSRTGILYFTHIPQNLFLTATLTLLFTLGFALYLCITLGRTLESLVRSFVSQFLQHLLISVVFWTLGGVANILYGISMHLPLRENMWRFVVIVCGVVSSLACCVMCIIVFLTKMSNFAIYTHMVRAPASQLCAFYDIHQCSGFTVGCSYSASSYDPNLCDSCPGTSNLPTGCYMAIWNRLQLIGMPLLVLVIFVMISVLYALFLLAKLVLLAKALTGRFL</sequence>
<dbReference type="GeneID" id="94289894"/>
<feature type="compositionally biased region" description="Acidic residues" evidence="1">
    <location>
        <begin position="202"/>
        <end position="212"/>
    </location>
</feature>
<keyword evidence="2" id="KW-0472">Membrane</keyword>
<feature type="compositionally biased region" description="Basic and acidic residues" evidence="1">
    <location>
        <begin position="189"/>
        <end position="201"/>
    </location>
</feature>
<feature type="transmembrane region" description="Helical" evidence="2">
    <location>
        <begin position="602"/>
        <end position="625"/>
    </location>
</feature>
<dbReference type="AlphaFoldDB" id="A0A836L7E1"/>
<accession>A0A836L7E1</accession>
<feature type="compositionally biased region" description="Polar residues" evidence="1">
    <location>
        <begin position="171"/>
        <end position="180"/>
    </location>
</feature>
<keyword evidence="2" id="KW-0812">Transmembrane</keyword>
<gene>
    <name evidence="3" type="ORF">JKF63_03819</name>
</gene>
<keyword evidence="2" id="KW-1133">Transmembrane helix</keyword>
<dbReference type="RefSeq" id="XP_067755023.1">
    <property type="nucleotide sequence ID" value="XM_067899817.1"/>
</dbReference>